<dbReference type="EMBL" id="VXLD01000009">
    <property type="protein sequence ID" value="KAB1853321.1"/>
    <property type="molecule type" value="Genomic_DNA"/>
</dbReference>
<keyword evidence="3" id="KW-1003">Cell membrane</keyword>
<dbReference type="PANTHER" id="PTHR37484">
    <property type="entry name" value="ROD SHAPE-DETERMINING PROTEIN MRED"/>
    <property type="match status" value="1"/>
</dbReference>
<dbReference type="AlphaFoldDB" id="A0A5N4W5C8"/>
<evidence type="ECO:0000256" key="5">
    <source>
        <dbReference type="ARBA" id="ARBA00022960"/>
    </source>
</evidence>
<keyword evidence="6 8" id="KW-1133">Transmembrane helix</keyword>
<dbReference type="InterPro" id="IPR026034">
    <property type="entry name" value="MreD_proteobac"/>
</dbReference>
<feature type="transmembrane region" description="Helical" evidence="8">
    <location>
        <begin position="110"/>
        <end position="135"/>
    </location>
</feature>
<feature type="transmembrane region" description="Helical" evidence="8">
    <location>
        <begin position="78"/>
        <end position="98"/>
    </location>
</feature>
<evidence type="ECO:0000313" key="9">
    <source>
        <dbReference type="EMBL" id="KAB1853321.1"/>
    </source>
</evidence>
<sequence>MPIAKLRQEKRQDPLFPIIFSVIIASVLMVYPLAYAVSGWRPLFMMMVMLFWVLCQPTWCGVWFAFGTGIFVDLLMDAPLGLNALCFVVISFVARFLIRERRVLTFANLWVIAALAILAYLFMMWVAQIMGGIQFSFARHWQPLLTSVLVWPLVYFVLKKWRV</sequence>
<comment type="subcellular location">
    <subcellularLocation>
        <location evidence="1">Cell membrane</location>
        <topology evidence="1">Multi-pass membrane protein</topology>
    </subcellularLocation>
</comment>
<reference evidence="9 10" key="1">
    <citation type="submission" date="2019-09" db="EMBL/GenBank/DDBJ databases">
        <title>Draft genome sequence of Acinetobacter tandoii W4-4-4 isolated from environmental water sample.</title>
        <authorList>
            <person name="Wee S.K."/>
            <person name="Yan B."/>
            <person name="Mustaffa S.B."/>
            <person name="Yap E.P.H."/>
        </authorList>
    </citation>
    <scope>NUCLEOTIDE SEQUENCE [LARGE SCALE GENOMIC DNA]</scope>
    <source>
        <strain evidence="9 10">W4-4-4</strain>
    </source>
</reference>
<feature type="transmembrane region" description="Helical" evidence="8">
    <location>
        <begin position="141"/>
        <end position="158"/>
    </location>
</feature>
<evidence type="ECO:0000256" key="6">
    <source>
        <dbReference type="ARBA" id="ARBA00022989"/>
    </source>
</evidence>
<dbReference type="PANTHER" id="PTHR37484:SF1">
    <property type="entry name" value="ROD SHAPE-DETERMINING PROTEIN MRED"/>
    <property type="match status" value="1"/>
</dbReference>
<gene>
    <name evidence="9" type="primary">mreD</name>
    <name evidence="9" type="ORF">F4W09_12775</name>
</gene>
<dbReference type="Proteomes" id="UP000325788">
    <property type="component" value="Unassembled WGS sequence"/>
</dbReference>
<keyword evidence="5" id="KW-0133">Cell shape</keyword>
<evidence type="ECO:0000256" key="7">
    <source>
        <dbReference type="ARBA" id="ARBA00023136"/>
    </source>
</evidence>
<keyword evidence="4 8" id="KW-0812">Transmembrane</keyword>
<comment type="similarity">
    <text evidence="2">Belongs to the MreD family.</text>
</comment>
<dbReference type="NCBIfam" id="TIGR03426">
    <property type="entry name" value="shape_MreD"/>
    <property type="match status" value="1"/>
</dbReference>
<dbReference type="Pfam" id="PF04093">
    <property type="entry name" value="MreD"/>
    <property type="match status" value="1"/>
</dbReference>
<feature type="transmembrane region" description="Helical" evidence="8">
    <location>
        <begin position="43"/>
        <end position="66"/>
    </location>
</feature>
<evidence type="ECO:0000313" key="10">
    <source>
        <dbReference type="Proteomes" id="UP000325788"/>
    </source>
</evidence>
<accession>A0A5N4W5C8</accession>
<evidence type="ECO:0000256" key="8">
    <source>
        <dbReference type="SAM" id="Phobius"/>
    </source>
</evidence>
<evidence type="ECO:0000256" key="4">
    <source>
        <dbReference type="ARBA" id="ARBA00022692"/>
    </source>
</evidence>
<dbReference type="InterPro" id="IPR007227">
    <property type="entry name" value="Cell_shape_determining_MreD"/>
</dbReference>
<proteinExistence type="inferred from homology"/>
<dbReference type="GO" id="GO:0005886">
    <property type="term" value="C:plasma membrane"/>
    <property type="evidence" value="ECO:0007669"/>
    <property type="project" value="UniProtKB-SubCell"/>
</dbReference>
<evidence type="ECO:0000256" key="3">
    <source>
        <dbReference type="ARBA" id="ARBA00022475"/>
    </source>
</evidence>
<evidence type="ECO:0000256" key="2">
    <source>
        <dbReference type="ARBA" id="ARBA00007776"/>
    </source>
</evidence>
<keyword evidence="7 8" id="KW-0472">Membrane</keyword>
<dbReference type="GO" id="GO:0008360">
    <property type="term" value="P:regulation of cell shape"/>
    <property type="evidence" value="ECO:0007669"/>
    <property type="project" value="UniProtKB-KW"/>
</dbReference>
<comment type="caution">
    <text evidence="9">The sequence shown here is derived from an EMBL/GenBank/DDBJ whole genome shotgun (WGS) entry which is preliminary data.</text>
</comment>
<organism evidence="9 10">
    <name type="scientific">Acinetobacter tandoii</name>
    <dbReference type="NCBI Taxonomy" id="202954"/>
    <lineage>
        <taxon>Bacteria</taxon>
        <taxon>Pseudomonadati</taxon>
        <taxon>Pseudomonadota</taxon>
        <taxon>Gammaproteobacteria</taxon>
        <taxon>Moraxellales</taxon>
        <taxon>Moraxellaceae</taxon>
        <taxon>Acinetobacter</taxon>
    </lineage>
</organism>
<dbReference type="RefSeq" id="WP_016165346.1">
    <property type="nucleotide sequence ID" value="NZ_BBNK01000011.1"/>
</dbReference>
<protein>
    <submittedName>
        <fullName evidence="9">Rod shape-determining protein MreD</fullName>
    </submittedName>
</protein>
<feature type="transmembrane region" description="Helical" evidence="8">
    <location>
        <begin position="15"/>
        <end position="36"/>
    </location>
</feature>
<evidence type="ECO:0000256" key="1">
    <source>
        <dbReference type="ARBA" id="ARBA00004651"/>
    </source>
</evidence>
<name>A0A5N4W5C8_9GAMM</name>